<reference evidence="1 2" key="1">
    <citation type="submission" date="2024-02" db="EMBL/GenBank/DDBJ databases">
        <authorList>
            <person name="Vignale AGUSTIN F."/>
            <person name="Sosa J E."/>
            <person name="Modenutti C."/>
        </authorList>
    </citation>
    <scope>NUCLEOTIDE SEQUENCE [LARGE SCALE GENOMIC DNA]</scope>
</reference>
<dbReference type="Proteomes" id="UP001642360">
    <property type="component" value="Unassembled WGS sequence"/>
</dbReference>
<accession>A0ABC8SHJ2</accession>
<proteinExistence type="predicted"/>
<evidence type="ECO:0000313" key="1">
    <source>
        <dbReference type="EMBL" id="CAK9156664.1"/>
    </source>
</evidence>
<comment type="caution">
    <text evidence="1">The sequence shown here is derived from an EMBL/GenBank/DDBJ whole genome shotgun (WGS) entry which is preliminary data.</text>
</comment>
<name>A0ABC8SHJ2_9AQUA</name>
<dbReference type="EMBL" id="CAUOFW020002892">
    <property type="protein sequence ID" value="CAK9156664.1"/>
    <property type="molecule type" value="Genomic_DNA"/>
</dbReference>
<sequence length="73" mass="7863">MVFQLPAYAEALELGVTGVEALGVERGGTSEALDADEMGAGLGEQAIHAKDFTWDTCSTVWARDFAREMRVVD</sequence>
<evidence type="ECO:0000313" key="2">
    <source>
        <dbReference type="Proteomes" id="UP001642360"/>
    </source>
</evidence>
<dbReference type="AlphaFoldDB" id="A0ABC8SHJ2"/>
<gene>
    <name evidence="1" type="ORF">ILEXP_LOCUS25210</name>
</gene>
<organism evidence="1 2">
    <name type="scientific">Ilex paraguariensis</name>
    <name type="common">yerba mate</name>
    <dbReference type="NCBI Taxonomy" id="185542"/>
    <lineage>
        <taxon>Eukaryota</taxon>
        <taxon>Viridiplantae</taxon>
        <taxon>Streptophyta</taxon>
        <taxon>Embryophyta</taxon>
        <taxon>Tracheophyta</taxon>
        <taxon>Spermatophyta</taxon>
        <taxon>Magnoliopsida</taxon>
        <taxon>eudicotyledons</taxon>
        <taxon>Gunneridae</taxon>
        <taxon>Pentapetalae</taxon>
        <taxon>asterids</taxon>
        <taxon>campanulids</taxon>
        <taxon>Aquifoliales</taxon>
        <taxon>Aquifoliaceae</taxon>
        <taxon>Ilex</taxon>
    </lineage>
</organism>
<protein>
    <submittedName>
        <fullName evidence="1">Uncharacterized protein</fullName>
    </submittedName>
</protein>
<keyword evidence="2" id="KW-1185">Reference proteome</keyword>